<proteinExistence type="inferred from homology"/>
<dbReference type="InterPro" id="IPR002347">
    <property type="entry name" value="SDR_fam"/>
</dbReference>
<evidence type="ECO:0000313" key="3">
    <source>
        <dbReference type="EMBL" id="NEW08471.1"/>
    </source>
</evidence>
<name>A0A6G4A3S7_9BACL</name>
<dbReference type="Gene3D" id="3.40.50.720">
    <property type="entry name" value="NAD(P)-binding Rossmann-like Domain"/>
    <property type="match status" value="1"/>
</dbReference>
<accession>A0A6G4A3S7</accession>
<dbReference type="AlphaFoldDB" id="A0A6G4A3S7"/>
<dbReference type="InterPro" id="IPR020904">
    <property type="entry name" value="Sc_DH/Rdtase_CS"/>
</dbReference>
<dbReference type="EMBL" id="JAAIKC010000009">
    <property type="protein sequence ID" value="NEW08471.1"/>
    <property type="molecule type" value="Genomic_DNA"/>
</dbReference>
<evidence type="ECO:0000256" key="1">
    <source>
        <dbReference type="ARBA" id="ARBA00006484"/>
    </source>
</evidence>
<dbReference type="PRINTS" id="PR00081">
    <property type="entry name" value="GDHRDH"/>
</dbReference>
<dbReference type="PROSITE" id="PS00061">
    <property type="entry name" value="ADH_SHORT"/>
    <property type="match status" value="1"/>
</dbReference>
<organism evidence="3">
    <name type="scientific">Paenibacillus sp. SYP-B3998</name>
    <dbReference type="NCBI Taxonomy" id="2678564"/>
    <lineage>
        <taxon>Bacteria</taxon>
        <taxon>Bacillati</taxon>
        <taxon>Bacillota</taxon>
        <taxon>Bacilli</taxon>
        <taxon>Bacillales</taxon>
        <taxon>Paenibacillaceae</taxon>
        <taxon>Paenibacillus</taxon>
    </lineage>
</organism>
<dbReference type="InterPro" id="IPR050259">
    <property type="entry name" value="SDR"/>
</dbReference>
<dbReference type="PRINTS" id="PR00080">
    <property type="entry name" value="SDRFAMILY"/>
</dbReference>
<comment type="similarity">
    <text evidence="1">Belongs to the short-chain dehydrogenases/reductases (SDR) family.</text>
</comment>
<dbReference type="SUPFAM" id="SSF51735">
    <property type="entry name" value="NAD(P)-binding Rossmann-fold domains"/>
    <property type="match status" value="1"/>
</dbReference>
<dbReference type="GO" id="GO:0032787">
    <property type="term" value="P:monocarboxylic acid metabolic process"/>
    <property type="evidence" value="ECO:0007669"/>
    <property type="project" value="UniProtKB-ARBA"/>
</dbReference>
<dbReference type="InterPro" id="IPR036291">
    <property type="entry name" value="NAD(P)-bd_dom_sf"/>
</dbReference>
<dbReference type="PANTHER" id="PTHR42879">
    <property type="entry name" value="3-OXOACYL-(ACYL-CARRIER-PROTEIN) REDUCTASE"/>
    <property type="match status" value="1"/>
</dbReference>
<gene>
    <name evidence="3" type="ORF">GK047_20960</name>
</gene>
<comment type="caution">
    <text evidence="3">The sequence shown here is derived from an EMBL/GenBank/DDBJ whole genome shotgun (WGS) entry which is preliminary data.</text>
</comment>
<dbReference type="FunFam" id="3.40.50.720:FF:000173">
    <property type="entry name" value="3-oxoacyl-[acyl-carrier protein] reductase"/>
    <property type="match status" value="1"/>
</dbReference>
<protein>
    <submittedName>
        <fullName evidence="3">SDR family oxidoreductase</fullName>
    </submittedName>
</protein>
<dbReference type="RefSeq" id="WP_163951325.1">
    <property type="nucleotide sequence ID" value="NZ_JAAIKC010000009.1"/>
</dbReference>
<dbReference type="CDD" id="cd05233">
    <property type="entry name" value="SDR_c"/>
    <property type="match status" value="1"/>
</dbReference>
<dbReference type="GO" id="GO:0016491">
    <property type="term" value="F:oxidoreductase activity"/>
    <property type="evidence" value="ECO:0007669"/>
    <property type="project" value="UniProtKB-KW"/>
</dbReference>
<evidence type="ECO:0000256" key="2">
    <source>
        <dbReference type="ARBA" id="ARBA00023002"/>
    </source>
</evidence>
<dbReference type="Pfam" id="PF13561">
    <property type="entry name" value="adh_short_C2"/>
    <property type="match status" value="1"/>
</dbReference>
<dbReference type="PANTHER" id="PTHR42879:SF2">
    <property type="entry name" value="3-OXOACYL-[ACYL-CARRIER-PROTEIN] REDUCTASE FABG"/>
    <property type="match status" value="1"/>
</dbReference>
<keyword evidence="2" id="KW-0560">Oxidoreductase</keyword>
<sequence>MDLKNRTVLITGSAKGLGKMTAITLANKGCHVAVNYVNSEKEASELVRQLEQLGVRSIAVQGDVAKREDIIRMVEETTSKLGMIDILVNNAGPFFRERRFFADYQIDEIEYLTRGNLLGVMELDHLVLPMMRERRWGRIIHFGFGKAAEARGWTHRAVYAAAKVGLVSFTKTLAEEEASNGITVNMICPGDIRGMNKERTIEEARLEADGETPIGRPGTGEDVARVIAFLCMPESDFITGNIMDISGGLDPIQPLPVLKQRKHEYSVES</sequence>
<reference evidence="3" key="1">
    <citation type="submission" date="2020-02" db="EMBL/GenBank/DDBJ databases">
        <authorList>
            <person name="Shen X.-R."/>
            <person name="Zhang Y.-X."/>
        </authorList>
    </citation>
    <scope>NUCLEOTIDE SEQUENCE</scope>
    <source>
        <strain evidence="3">SYP-B3998</strain>
    </source>
</reference>